<proteinExistence type="predicted"/>
<protein>
    <submittedName>
        <fullName evidence="1">Uncharacterized protein</fullName>
    </submittedName>
</protein>
<reference evidence="1" key="1">
    <citation type="submission" date="2021-05" db="EMBL/GenBank/DDBJ databases">
        <authorList>
            <person name="Alioto T."/>
            <person name="Alioto T."/>
            <person name="Gomez Garrido J."/>
        </authorList>
    </citation>
    <scope>NUCLEOTIDE SEQUENCE</scope>
</reference>
<sequence>MMLRLYHALGNARISVRRRMSYLNEADPMSTMVENRMVAPLVCSVTFLLLDRCSLTNSTLTLRESLRSVSERGEKGCWALLEEGLTPLVLALDVPAVFFPPYG</sequence>
<dbReference type="EMBL" id="HBUF01340579">
    <property type="protein sequence ID" value="CAG6702673.1"/>
    <property type="molecule type" value="Transcribed_RNA"/>
</dbReference>
<organism evidence="1">
    <name type="scientific">Cacopsylla melanoneura</name>
    <dbReference type="NCBI Taxonomy" id="428564"/>
    <lineage>
        <taxon>Eukaryota</taxon>
        <taxon>Metazoa</taxon>
        <taxon>Ecdysozoa</taxon>
        <taxon>Arthropoda</taxon>
        <taxon>Hexapoda</taxon>
        <taxon>Insecta</taxon>
        <taxon>Pterygota</taxon>
        <taxon>Neoptera</taxon>
        <taxon>Paraneoptera</taxon>
        <taxon>Hemiptera</taxon>
        <taxon>Sternorrhyncha</taxon>
        <taxon>Psylloidea</taxon>
        <taxon>Psyllidae</taxon>
        <taxon>Psyllinae</taxon>
        <taxon>Cacopsylla</taxon>
    </lineage>
</organism>
<evidence type="ECO:0000313" key="1">
    <source>
        <dbReference type="EMBL" id="CAG6702673.1"/>
    </source>
</evidence>
<name>A0A8D8XMM4_9HEMI</name>
<accession>A0A8D8XMM4</accession>
<dbReference type="EMBL" id="HBUF01340578">
    <property type="protein sequence ID" value="CAG6702668.1"/>
    <property type="molecule type" value="Transcribed_RNA"/>
</dbReference>
<dbReference type="EMBL" id="HBUF01340577">
    <property type="protein sequence ID" value="CAG6702663.1"/>
    <property type="molecule type" value="Transcribed_RNA"/>
</dbReference>
<dbReference type="AlphaFoldDB" id="A0A8D8XMM4"/>